<dbReference type="PANTHER" id="PTHR35010">
    <property type="entry name" value="BLL4672 PROTEIN-RELATED"/>
    <property type="match status" value="1"/>
</dbReference>
<proteinExistence type="predicted"/>
<accession>A0A386ZFZ7</accession>
<sequence>MIADLRAAYARYPGHPGLSALITELLGTSKRFAAMWGAHEVEVRRTHRKHFRHPELGPLDFRCQVLHISDTDQRVIVYCAPPHTRTASVFQSLAAATEP</sequence>
<organism evidence="2 3">
    <name type="scientific">Nocardia yunnanensis</name>
    <dbReference type="NCBI Taxonomy" id="2382165"/>
    <lineage>
        <taxon>Bacteria</taxon>
        <taxon>Bacillati</taxon>
        <taxon>Actinomycetota</taxon>
        <taxon>Actinomycetes</taxon>
        <taxon>Mycobacteriales</taxon>
        <taxon>Nocardiaceae</taxon>
        <taxon>Nocardia</taxon>
    </lineage>
</organism>
<keyword evidence="3" id="KW-1185">Reference proteome</keyword>
<gene>
    <name evidence="2" type="ORF">D7D52_18645</name>
</gene>
<evidence type="ECO:0000259" key="1">
    <source>
        <dbReference type="Pfam" id="PF17765"/>
    </source>
</evidence>
<reference evidence="2 3" key="1">
    <citation type="submission" date="2018-09" db="EMBL/GenBank/DDBJ databases">
        <title>Nocardia yunnanensis sp. nov., an actinomycete isolated from a soil sample.</title>
        <authorList>
            <person name="Zhang J."/>
        </authorList>
    </citation>
    <scope>NUCLEOTIDE SEQUENCE [LARGE SCALE GENOMIC DNA]</scope>
    <source>
        <strain evidence="2 3">CFHS0054</strain>
    </source>
</reference>
<dbReference type="Gene3D" id="3.30.450.180">
    <property type="match status" value="1"/>
</dbReference>
<dbReference type="PANTHER" id="PTHR35010:SF2">
    <property type="entry name" value="BLL4672 PROTEIN"/>
    <property type="match status" value="1"/>
</dbReference>
<dbReference type="AlphaFoldDB" id="A0A386ZFZ7"/>
<name>A0A386ZFZ7_9NOCA</name>
<dbReference type="KEGG" id="nyu:D7D52_18645"/>
<dbReference type="EMBL" id="CP032568">
    <property type="protein sequence ID" value="AYF75535.1"/>
    <property type="molecule type" value="Genomic_DNA"/>
</dbReference>
<feature type="domain" description="MmyB-like transcription regulator ligand binding" evidence="1">
    <location>
        <begin position="1"/>
        <end position="92"/>
    </location>
</feature>
<evidence type="ECO:0000313" key="3">
    <source>
        <dbReference type="Proteomes" id="UP000267164"/>
    </source>
</evidence>
<protein>
    <recommendedName>
        <fullName evidence="1">MmyB-like transcription regulator ligand binding domain-containing protein</fullName>
    </recommendedName>
</protein>
<dbReference type="Pfam" id="PF17765">
    <property type="entry name" value="MLTR_LBD"/>
    <property type="match status" value="1"/>
</dbReference>
<dbReference type="Proteomes" id="UP000267164">
    <property type="component" value="Chromosome"/>
</dbReference>
<evidence type="ECO:0000313" key="2">
    <source>
        <dbReference type="EMBL" id="AYF75535.1"/>
    </source>
</evidence>
<dbReference type="InterPro" id="IPR041413">
    <property type="entry name" value="MLTR_LBD"/>
</dbReference>
<dbReference type="OrthoDB" id="3608749at2"/>